<accession>A0AAD6IAJ2</accession>
<dbReference type="Proteomes" id="UP001219568">
    <property type="component" value="Unassembled WGS sequence"/>
</dbReference>
<proteinExistence type="predicted"/>
<feature type="compositionally biased region" description="Low complexity" evidence="1">
    <location>
        <begin position="1"/>
        <end position="11"/>
    </location>
</feature>
<feature type="compositionally biased region" description="Basic residues" evidence="1">
    <location>
        <begin position="155"/>
        <end position="172"/>
    </location>
</feature>
<reference evidence="2" key="1">
    <citation type="journal article" date="2023" name="IMA Fungus">
        <title>Comparative genomic study of the Penicillium genus elucidates a diverse pangenome and 15 lateral gene transfer events.</title>
        <authorList>
            <person name="Petersen C."/>
            <person name="Sorensen T."/>
            <person name="Nielsen M.R."/>
            <person name="Sondergaard T.E."/>
            <person name="Sorensen J.L."/>
            <person name="Fitzpatrick D.A."/>
            <person name="Frisvad J.C."/>
            <person name="Nielsen K.L."/>
        </authorList>
    </citation>
    <scope>NUCLEOTIDE SEQUENCE</scope>
    <source>
        <strain evidence="2">IBT 15450</strain>
    </source>
</reference>
<feature type="compositionally biased region" description="Polar residues" evidence="1">
    <location>
        <begin position="80"/>
        <end position="109"/>
    </location>
</feature>
<gene>
    <name evidence="2" type="ORF">N7460_007124</name>
</gene>
<feature type="region of interest" description="Disordered" evidence="1">
    <location>
        <begin position="1"/>
        <end position="109"/>
    </location>
</feature>
<name>A0AAD6IAJ2_PENCN</name>
<organism evidence="2 3">
    <name type="scientific">Penicillium canescens</name>
    <dbReference type="NCBI Taxonomy" id="5083"/>
    <lineage>
        <taxon>Eukaryota</taxon>
        <taxon>Fungi</taxon>
        <taxon>Dikarya</taxon>
        <taxon>Ascomycota</taxon>
        <taxon>Pezizomycotina</taxon>
        <taxon>Eurotiomycetes</taxon>
        <taxon>Eurotiomycetidae</taxon>
        <taxon>Eurotiales</taxon>
        <taxon>Aspergillaceae</taxon>
        <taxon>Penicillium</taxon>
    </lineage>
</organism>
<reference evidence="2" key="2">
    <citation type="submission" date="2023-01" db="EMBL/GenBank/DDBJ databases">
        <authorList>
            <person name="Petersen C."/>
        </authorList>
    </citation>
    <scope>NUCLEOTIDE SEQUENCE</scope>
    <source>
        <strain evidence="2">IBT 15450</strain>
    </source>
</reference>
<dbReference type="AlphaFoldDB" id="A0AAD6IAJ2"/>
<evidence type="ECO:0000256" key="1">
    <source>
        <dbReference type="SAM" id="MobiDB-lite"/>
    </source>
</evidence>
<evidence type="ECO:0000313" key="2">
    <source>
        <dbReference type="EMBL" id="KAJ6039092.1"/>
    </source>
</evidence>
<feature type="compositionally biased region" description="Polar residues" evidence="1">
    <location>
        <begin position="34"/>
        <end position="54"/>
    </location>
</feature>
<protein>
    <submittedName>
        <fullName evidence="2">Uncharacterized protein</fullName>
    </submittedName>
</protein>
<evidence type="ECO:0000313" key="3">
    <source>
        <dbReference type="Proteomes" id="UP001219568"/>
    </source>
</evidence>
<sequence>MAGSSSSGSGSRLVSSDPTVREAVSMGSGHGAAKTTNMNTRSKQASSQRTSSANGKAAKPAVSQANKLSKPASKPASVATPGNATSIATRSDGSQPTETSVRTPDNTQTLEIADDFLMDISEDLSRPVRPHPAGIHQSIHAPIIFRASRSEPVKTRSKSQRHPKHRRLHPHRSQPQGRTLKEPAVIISSSREE</sequence>
<dbReference type="EMBL" id="JAQJZL010000006">
    <property type="protein sequence ID" value="KAJ6039092.1"/>
    <property type="molecule type" value="Genomic_DNA"/>
</dbReference>
<keyword evidence="3" id="KW-1185">Reference proteome</keyword>
<feature type="region of interest" description="Disordered" evidence="1">
    <location>
        <begin position="139"/>
        <end position="193"/>
    </location>
</feature>
<comment type="caution">
    <text evidence="2">The sequence shown here is derived from an EMBL/GenBank/DDBJ whole genome shotgun (WGS) entry which is preliminary data.</text>
</comment>